<dbReference type="InterPro" id="IPR003779">
    <property type="entry name" value="CMD-like"/>
</dbReference>
<sequence length="156" mass="17604">MQRLDPNQAAPEAIAAMVNLETYVRHSGLEYSLIELVKNRASQINGCAYCLHMHTRDARKAGETEERLYLLPAWRESSLYSERERAALAWTESLTLLADSQAPDEDYQQAKQQFSDKELVNLTLLIGAINVWNRLAVGFRFAHPVTAPIEKETATA</sequence>
<dbReference type="InterPro" id="IPR004675">
    <property type="entry name" value="AhpD_core"/>
</dbReference>
<dbReference type="RefSeq" id="WP_188749508.1">
    <property type="nucleotide sequence ID" value="NZ_BMIJ01000006.1"/>
</dbReference>
<proteinExistence type="predicted"/>
<dbReference type="NCBIfam" id="TIGR00778">
    <property type="entry name" value="ahpD_dom"/>
    <property type="match status" value="1"/>
</dbReference>
<dbReference type="PANTHER" id="PTHR34846">
    <property type="entry name" value="4-CARBOXYMUCONOLACTONE DECARBOXYLASE FAMILY PROTEIN (AFU_ORTHOLOGUE AFUA_6G11590)"/>
    <property type="match status" value="1"/>
</dbReference>
<dbReference type="InterPro" id="IPR029032">
    <property type="entry name" value="AhpD-like"/>
</dbReference>
<reference evidence="3" key="1">
    <citation type="journal article" date="2019" name="Int. J. Syst. Evol. Microbiol.">
        <title>The Global Catalogue of Microorganisms (GCM) 10K type strain sequencing project: providing services to taxonomists for standard genome sequencing and annotation.</title>
        <authorList>
            <consortium name="The Broad Institute Genomics Platform"/>
            <consortium name="The Broad Institute Genome Sequencing Center for Infectious Disease"/>
            <person name="Wu L."/>
            <person name="Ma J."/>
        </authorList>
    </citation>
    <scope>NUCLEOTIDE SEQUENCE [LARGE SCALE GENOMIC DNA]</scope>
    <source>
        <strain evidence="3">CGMCC 1.15341</strain>
    </source>
</reference>
<accession>A0ABQ1KLN9</accession>
<gene>
    <name evidence="2" type="ORF">GCM10011352_28580</name>
</gene>
<evidence type="ECO:0000259" key="1">
    <source>
        <dbReference type="Pfam" id="PF02627"/>
    </source>
</evidence>
<dbReference type="EMBL" id="BMIJ01000006">
    <property type="protein sequence ID" value="GGC00712.1"/>
    <property type="molecule type" value="Genomic_DNA"/>
</dbReference>
<dbReference type="SUPFAM" id="SSF69118">
    <property type="entry name" value="AhpD-like"/>
    <property type="match status" value="1"/>
</dbReference>
<evidence type="ECO:0000313" key="2">
    <source>
        <dbReference type="EMBL" id="GGC00712.1"/>
    </source>
</evidence>
<dbReference type="Pfam" id="PF02627">
    <property type="entry name" value="CMD"/>
    <property type="match status" value="1"/>
</dbReference>
<evidence type="ECO:0000313" key="3">
    <source>
        <dbReference type="Proteomes" id="UP000629025"/>
    </source>
</evidence>
<dbReference type="Proteomes" id="UP000629025">
    <property type="component" value="Unassembled WGS sequence"/>
</dbReference>
<comment type="caution">
    <text evidence="2">The sequence shown here is derived from an EMBL/GenBank/DDBJ whole genome shotgun (WGS) entry which is preliminary data.</text>
</comment>
<dbReference type="PANTHER" id="PTHR34846:SF10">
    <property type="entry name" value="CYTOPLASMIC PROTEIN"/>
    <property type="match status" value="1"/>
</dbReference>
<protein>
    <submittedName>
        <fullName evidence="2">Alkyl hydroperoxide reductase AhpD</fullName>
    </submittedName>
</protein>
<keyword evidence="3" id="KW-1185">Reference proteome</keyword>
<name>A0ABQ1KLN9_9GAMM</name>
<organism evidence="2 3">
    <name type="scientific">Marinobacterium zhoushanense</name>
    <dbReference type="NCBI Taxonomy" id="1679163"/>
    <lineage>
        <taxon>Bacteria</taxon>
        <taxon>Pseudomonadati</taxon>
        <taxon>Pseudomonadota</taxon>
        <taxon>Gammaproteobacteria</taxon>
        <taxon>Oceanospirillales</taxon>
        <taxon>Oceanospirillaceae</taxon>
        <taxon>Marinobacterium</taxon>
    </lineage>
</organism>
<feature type="domain" description="Carboxymuconolactone decarboxylase-like" evidence="1">
    <location>
        <begin position="11"/>
        <end position="92"/>
    </location>
</feature>
<dbReference type="Gene3D" id="1.20.1290.10">
    <property type="entry name" value="AhpD-like"/>
    <property type="match status" value="1"/>
</dbReference>